<dbReference type="AlphaFoldDB" id="M7ZW30"/>
<dbReference type="EMBL" id="KD057478">
    <property type="protein sequence ID" value="EMS64307.1"/>
    <property type="molecule type" value="Genomic_DNA"/>
</dbReference>
<evidence type="ECO:0000313" key="1">
    <source>
        <dbReference type="EMBL" id="EMS64307.1"/>
    </source>
</evidence>
<proteinExistence type="predicted"/>
<protein>
    <submittedName>
        <fullName evidence="1">Uncharacterized protein</fullName>
    </submittedName>
</protein>
<name>M7ZW30_TRIUA</name>
<dbReference type="eggNOG" id="ENOG502QV9U">
    <property type="taxonomic scope" value="Eukaryota"/>
</dbReference>
<dbReference type="PROSITE" id="PS51257">
    <property type="entry name" value="PROKAR_LIPOPROTEIN"/>
    <property type="match status" value="1"/>
</dbReference>
<dbReference type="STRING" id="4572.M7ZW30"/>
<reference evidence="1" key="1">
    <citation type="journal article" date="2013" name="Nature">
        <title>Draft genome of the wheat A-genome progenitor Triticum urartu.</title>
        <authorList>
            <person name="Ling H.Q."/>
            <person name="Zhao S."/>
            <person name="Liu D."/>
            <person name="Wang J."/>
            <person name="Sun H."/>
            <person name="Zhang C."/>
            <person name="Fan H."/>
            <person name="Li D."/>
            <person name="Dong L."/>
            <person name="Tao Y."/>
            <person name="Gao C."/>
            <person name="Wu H."/>
            <person name="Li Y."/>
            <person name="Cui Y."/>
            <person name="Guo X."/>
            <person name="Zheng S."/>
            <person name="Wang B."/>
            <person name="Yu K."/>
            <person name="Liang Q."/>
            <person name="Yang W."/>
            <person name="Lou X."/>
            <person name="Chen J."/>
            <person name="Feng M."/>
            <person name="Jian J."/>
            <person name="Zhang X."/>
            <person name="Luo G."/>
            <person name="Jiang Y."/>
            <person name="Liu J."/>
            <person name="Wang Z."/>
            <person name="Sha Y."/>
            <person name="Zhang B."/>
            <person name="Wu H."/>
            <person name="Tang D."/>
            <person name="Shen Q."/>
            <person name="Xue P."/>
            <person name="Zou S."/>
            <person name="Wang X."/>
            <person name="Liu X."/>
            <person name="Wang F."/>
            <person name="Yang Y."/>
            <person name="An X."/>
            <person name="Dong Z."/>
            <person name="Zhang K."/>
            <person name="Zhang X."/>
            <person name="Luo M.C."/>
            <person name="Dvorak J."/>
            <person name="Tong Y."/>
            <person name="Wang J."/>
            <person name="Yang H."/>
            <person name="Li Z."/>
            <person name="Wang D."/>
            <person name="Zhang A."/>
            <person name="Wang J."/>
        </authorList>
    </citation>
    <scope>NUCLEOTIDE SEQUENCE</scope>
</reference>
<sequence length="277" mass="30179">MGSERTALPLAVLCSCWEESAPTSAQHWHRRCSDAVDLELSQCPPWTAPRQCRGRKIPQQIEFVRSGSTTRPRSYLAAISLRPQEMGTTAKPPSFVCLKWPWGPSLNASPSGSPSPCGDLERPWLFKSISTVAQGLVIAGDIPSASTGSGGHGARLWKRHPGTAPGLVRELEDGGNASASFVLADAEDDRWLPELVCELGVESFCFRFHFLESHVLTHKTVTANRLTVLSSRHLKVNDGAQLTKLTEDAIFLDIVCFEVAYRVLSFTPGLSSVANLL</sequence>
<accession>M7ZW30</accession>
<organism evidence="1">
    <name type="scientific">Triticum urartu</name>
    <name type="common">Red wild einkorn</name>
    <name type="synonym">Crithodium urartu</name>
    <dbReference type="NCBI Taxonomy" id="4572"/>
    <lineage>
        <taxon>Eukaryota</taxon>
        <taxon>Viridiplantae</taxon>
        <taxon>Streptophyta</taxon>
        <taxon>Embryophyta</taxon>
        <taxon>Tracheophyta</taxon>
        <taxon>Spermatophyta</taxon>
        <taxon>Magnoliopsida</taxon>
        <taxon>Liliopsida</taxon>
        <taxon>Poales</taxon>
        <taxon>Poaceae</taxon>
        <taxon>BOP clade</taxon>
        <taxon>Pooideae</taxon>
        <taxon>Triticodae</taxon>
        <taxon>Triticeae</taxon>
        <taxon>Triticinae</taxon>
        <taxon>Triticum</taxon>
    </lineage>
</organism>
<dbReference type="OMA" id="VESFCFR"/>
<gene>
    <name evidence="1" type="ORF">TRIUR3_25500</name>
</gene>